<feature type="transmembrane region" description="Helical" evidence="8">
    <location>
        <begin position="234"/>
        <end position="254"/>
    </location>
</feature>
<feature type="transmembrane region" description="Helical" evidence="8">
    <location>
        <begin position="195"/>
        <end position="218"/>
    </location>
</feature>
<feature type="transmembrane region" description="Helical" evidence="8">
    <location>
        <begin position="124"/>
        <end position="149"/>
    </location>
</feature>
<evidence type="ECO:0000256" key="5">
    <source>
        <dbReference type="ARBA" id="ARBA00023004"/>
    </source>
</evidence>
<keyword evidence="2" id="KW-0004">4Fe-4S</keyword>
<feature type="transmembrane region" description="Helical" evidence="8">
    <location>
        <begin position="54"/>
        <end position="72"/>
    </location>
</feature>
<name>A0A4Y6PMV7_PERCE</name>
<dbReference type="Pfam" id="PF12801">
    <property type="entry name" value="Fer4_5"/>
    <property type="match status" value="2"/>
</dbReference>
<dbReference type="GO" id="GO:0051539">
    <property type="term" value="F:4 iron, 4 sulfur cluster binding"/>
    <property type="evidence" value="ECO:0007669"/>
    <property type="project" value="UniProtKB-KW"/>
</dbReference>
<keyword evidence="8" id="KW-1133">Transmembrane helix</keyword>
<evidence type="ECO:0000256" key="1">
    <source>
        <dbReference type="ARBA" id="ARBA00022448"/>
    </source>
</evidence>
<dbReference type="EMBL" id="CP041186">
    <property type="protein sequence ID" value="QDG49614.1"/>
    <property type="molecule type" value="Genomic_DNA"/>
</dbReference>
<protein>
    <submittedName>
        <fullName evidence="10">4Fe-4S binding protein</fullName>
    </submittedName>
</protein>
<evidence type="ECO:0000256" key="2">
    <source>
        <dbReference type="ARBA" id="ARBA00022485"/>
    </source>
</evidence>
<evidence type="ECO:0000313" key="11">
    <source>
        <dbReference type="Proteomes" id="UP000315995"/>
    </source>
</evidence>
<keyword evidence="6" id="KW-0411">Iron-sulfur</keyword>
<dbReference type="PROSITE" id="PS00198">
    <property type="entry name" value="4FE4S_FER_1"/>
    <property type="match status" value="1"/>
</dbReference>
<feature type="region of interest" description="Disordered" evidence="7">
    <location>
        <begin position="363"/>
        <end position="382"/>
    </location>
</feature>
<dbReference type="InterPro" id="IPR017900">
    <property type="entry name" value="4Fe4S_Fe_S_CS"/>
</dbReference>
<dbReference type="GO" id="GO:0046872">
    <property type="term" value="F:metal ion binding"/>
    <property type="evidence" value="ECO:0007669"/>
    <property type="project" value="UniProtKB-KW"/>
</dbReference>
<keyword evidence="1" id="KW-0813">Transport</keyword>
<dbReference type="PROSITE" id="PS51379">
    <property type="entry name" value="4FE4S_FER_2"/>
    <property type="match status" value="2"/>
</dbReference>
<dbReference type="GO" id="GO:0005886">
    <property type="term" value="C:plasma membrane"/>
    <property type="evidence" value="ECO:0007669"/>
    <property type="project" value="TreeGrafter"/>
</dbReference>
<keyword evidence="11" id="KW-1185">Reference proteome</keyword>
<keyword evidence="8" id="KW-0472">Membrane</keyword>
<feature type="domain" description="4Fe-4S ferredoxin-type" evidence="9">
    <location>
        <begin position="280"/>
        <end position="308"/>
    </location>
</feature>
<proteinExistence type="predicted"/>
<evidence type="ECO:0000259" key="9">
    <source>
        <dbReference type="PROSITE" id="PS51379"/>
    </source>
</evidence>
<feature type="transmembrane region" description="Helical" evidence="8">
    <location>
        <begin position="21"/>
        <end position="38"/>
    </location>
</feature>
<dbReference type="RefSeq" id="WP_141196111.1">
    <property type="nucleotide sequence ID" value="NZ_CP041186.1"/>
</dbReference>
<dbReference type="AlphaFoldDB" id="A0A4Y6PMV7"/>
<evidence type="ECO:0000256" key="3">
    <source>
        <dbReference type="ARBA" id="ARBA00022723"/>
    </source>
</evidence>
<dbReference type="InterPro" id="IPR017896">
    <property type="entry name" value="4Fe4S_Fe-S-bd"/>
</dbReference>
<evidence type="ECO:0000256" key="4">
    <source>
        <dbReference type="ARBA" id="ARBA00022982"/>
    </source>
</evidence>
<dbReference type="PANTHER" id="PTHR30176">
    <property type="entry name" value="FERREDOXIN-TYPE PROTEIN NAPH"/>
    <property type="match status" value="1"/>
</dbReference>
<accession>A0A4Y6PMV7</accession>
<keyword evidence="3" id="KW-0479">Metal-binding</keyword>
<dbReference type="Gene3D" id="3.30.70.20">
    <property type="match status" value="1"/>
</dbReference>
<keyword evidence="8" id="KW-0812">Transmembrane</keyword>
<keyword evidence="4" id="KW-0249">Electron transport</keyword>
<gene>
    <name evidence="10" type="ORF">FIV42_02320</name>
</gene>
<dbReference type="InterPro" id="IPR051684">
    <property type="entry name" value="Electron_Trans/Redox"/>
</dbReference>
<dbReference type="PANTHER" id="PTHR30176:SF3">
    <property type="entry name" value="FERREDOXIN-TYPE PROTEIN NAPH"/>
    <property type="match status" value="1"/>
</dbReference>
<dbReference type="SUPFAM" id="SSF54862">
    <property type="entry name" value="4Fe-4S ferredoxins"/>
    <property type="match status" value="1"/>
</dbReference>
<evidence type="ECO:0000256" key="8">
    <source>
        <dbReference type="SAM" id="Phobius"/>
    </source>
</evidence>
<sequence length="382" mass="42752">MRQKGTIGWLKHDITHRGVTAWALSAALFAFYVILYWTDWLDPVAQALHLGSKWTLYGLLYTIAITAGGIYVMRKYRHNKYQIVRTTVIIFVQATLAFSVPLILKFFNQPEVYLSYLWPLKIEYFYPSTIASWPLPFIIWSIAGSLLMVPLLATFFGKRWYCSWVCGCGGLANTAGDPFRQLSNKSSAAWKFEQYSIHITMLLSFVVTAAVVASFFIGDSSPMLQSAAGEMQSAYGFVVVAILSGIVGVGVYPIGGTRVWCRYFCPMAAVLGLVQKKGKYRITVKDNMCISCGLCSKYCEMGIDVRAYAQRNEDFTRASCVGCGLCEEVCPRGVLHLENSDKPRSGPQPLTIDALVDESWKDRHVSPHAEEKQESVISVNWN</sequence>
<dbReference type="OrthoDB" id="9784262at2"/>
<evidence type="ECO:0000256" key="7">
    <source>
        <dbReference type="SAM" id="MobiDB-lite"/>
    </source>
</evidence>
<reference evidence="10 11" key="1">
    <citation type="submission" date="2019-06" db="EMBL/GenBank/DDBJ databases">
        <title>Persicimonas caeni gen. nov., sp. nov., a predatory bacterium isolated from solar saltern.</title>
        <authorList>
            <person name="Wang S."/>
        </authorList>
    </citation>
    <scope>NUCLEOTIDE SEQUENCE [LARGE SCALE GENOMIC DNA]</scope>
    <source>
        <strain evidence="10 11">YN101</strain>
    </source>
</reference>
<dbReference type="Proteomes" id="UP000315995">
    <property type="component" value="Chromosome"/>
</dbReference>
<feature type="transmembrane region" description="Helical" evidence="8">
    <location>
        <begin position="84"/>
        <end position="104"/>
    </location>
</feature>
<accession>A0A5B8XYR7</accession>
<dbReference type="Pfam" id="PF14697">
    <property type="entry name" value="Fer4_21"/>
    <property type="match status" value="1"/>
</dbReference>
<evidence type="ECO:0000256" key="6">
    <source>
        <dbReference type="ARBA" id="ARBA00023014"/>
    </source>
</evidence>
<evidence type="ECO:0000313" key="10">
    <source>
        <dbReference type="EMBL" id="QDG49614.1"/>
    </source>
</evidence>
<organism evidence="10 11">
    <name type="scientific">Persicimonas caeni</name>
    <dbReference type="NCBI Taxonomy" id="2292766"/>
    <lineage>
        <taxon>Bacteria</taxon>
        <taxon>Deltaproteobacteria</taxon>
        <taxon>Bradymonadales</taxon>
        <taxon>Bradymonadaceae</taxon>
        <taxon>Persicimonas</taxon>
    </lineage>
</organism>
<feature type="compositionally biased region" description="Basic and acidic residues" evidence="7">
    <location>
        <begin position="363"/>
        <end position="374"/>
    </location>
</feature>
<feature type="domain" description="4Fe-4S ferredoxin-type" evidence="9">
    <location>
        <begin position="311"/>
        <end position="340"/>
    </location>
</feature>
<keyword evidence="5" id="KW-0408">Iron</keyword>